<dbReference type="InterPro" id="IPR002931">
    <property type="entry name" value="Transglutaminase-like"/>
</dbReference>
<feature type="region of interest" description="Disordered" evidence="1">
    <location>
        <begin position="304"/>
        <end position="324"/>
    </location>
</feature>
<organism evidence="3 4">
    <name type="scientific">Roseiconus lacunae</name>
    <dbReference type="NCBI Taxonomy" id="2605694"/>
    <lineage>
        <taxon>Bacteria</taxon>
        <taxon>Pseudomonadati</taxon>
        <taxon>Planctomycetota</taxon>
        <taxon>Planctomycetia</taxon>
        <taxon>Pirellulales</taxon>
        <taxon>Pirellulaceae</taxon>
        <taxon>Roseiconus</taxon>
    </lineage>
</organism>
<comment type="caution">
    <text evidence="3">The sequence shown here is derived from an EMBL/GenBank/DDBJ whole genome shotgun (WGS) entry which is preliminary data.</text>
</comment>
<evidence type="ECO:0000259" key="2">
    <source>
        <dbReference type="SMART" id="SM00460"/>
    </source>
</evidence>
<sequence length="324" mass="35327">MAAPTPRSAESPRQISYRISHQTEYHYSEPVAACQNQIRMQPVDGGNLVCHDTLVRIDPDPNSWDEHSDYFGNLVTTFSIESIHTALRVVVESRVTVTKPVISDAEALIPWEQALREQTGWLNPHIEEHRYRSPRIVPSDSFAAYAGESFAPGRKIVEAALDLTRRINHDFRYDSTATTVDTTTEEAFGLRAGVCQDFAHVEIACLRSIGLAARYVSGYLRTEPPPGKERLVGADESHAWLEIYAGEELGWLGLDPTNACLVSTDHIPICVGRDYGDVSPMRGVVLGGGTNTLKVSVDVAPVEANSAPASTSGKDAGESSLGKP</sequence>
<keyword evidence="4" id="KW-1185">Reference proteome</keyword>
<name>A0ABT7PIK3_9BACT</name>
<dbReference type="PANTHER" id="PTHR33490">
    <property type="entry name" value="BLR5614 PROTEIN-RELATED"/>
    <property type="match status" value="1"/>
</dbReference>
<feature type="domain" description="Transglutaminase-like" evidence="2">
    <location>
        <begin position="187"/>
        <end position="258"/>
    </location>
</feature>
<accession>A0ABT7PIK3</accession>
<proteinExistence type="predicted"/>
<dbReference type="Gene3D" id="3.10.620.30">
    <property type="match status" value="1"/>
</dbReference>
<dbReference type="Proteomes" id="UP001239462">
    <property type="component" value="Unassembled WGS sequence"/>
</dbReference>
<dbReference type="Pfam" id="PF01841">
    <property type="entry name" value="Transglut_core"/>
    <property type="match status" value="1"/>
</dbReference>
<gene>
    <name evidence="3" type="ORF">QTN89_12865</name>
</gene>
<dbReference type="PANTHER" id="PTHR33490:SF7">
    <property type="entry name" value="BLR2979 PROTEIN"/>
    <property type="match status" value="1"/>
</dbReference>
<dbReference type="SMART" id="SM00460">
    <property type="entry name" value="TGc"/>
    <property type="match status" value="1"/>
</dbReference>
<dbReference type="Pfam" id="PF08379">
    <property type="entry name" value="Bact_transglu_N"/>
    <property type="match status" value="1"/>
</dbReference>
<evidence type="ECO:0000313" key="4">
    <source>
        <dbReference type="Proteomes" id="UP001239462"/>
    </source>
</evidence>
<dbReference type="InterPro" id="IPR013589">
    <property type="entry name" value="Bac_transglu_N"/>
</dbReference>
<evidence type="ECO:0000313" key="3">
    <source>
        <dbReference type="EMBL" id="MDM4016327.1"/>
    </source>
</evidence>
<dbReference type="SUPFAM" id="SSF54001">
    <property type="entry name" value="Cysteine proteinases"/>
    <property type="match status" value="1"/>
</dbReference>
<dbReference type="EMBL" id="JASZZN010000008">
    <property type="protein sequence ID" value="MDM4016327.1"/>
    <property type="molecule type" value="Genomic_DNA"/>
</dbReference>
<dbReference type="InterPro" id="IPR038765">
    <property type="entry name" value="Papain-like_cys_pep_sf"/>
</dbReference>
<evidence type="ECO:0000256" key="1">
    <source>
        <dbReference type="SAM" id="MobiDB-lite"/>
    </source>
</evidence>
<protein>
    <submittedName>
        <fullName evidence="3">Transglutaminase family protein</fullName>
    </submittedName>
</protein>
<reference evidence="3 4" key="1">
    <citation type="submission" date="2023-06" db="EMBL/GenBank/DDBJ databases">
        <title>Roseiconus lacunae JC819 isolated from Gulf of Mannar region, Tamil Nadu.</title>
        <authorList>
            <person name="Pk S."/>
            <person name="Ch S."/>
            <person name="Ch V.R."/>
        </authorList>
    </citation>
    <scope>NUCLEOTIDE SEQUENCE [LARGE SCALE GENOMIC DNA]</scope>
    <source>
        <strain evidence="3 4">JC819</strain>
    </source>
</reference>